<comment type="caution">
    <text evidence="3">The sequence shown here is derived from an EMBL/GenBank/DDBJ whole genome shotgun (WGS) entry which is preliminary data.</text>
</comment>
<dbReference type="OrthoDB" id="10264588at2759"/>
<name>A0A4U0UHJ0_9PEZI</name>
<accession>A0A4U0UHJ0</accession>
<dbReference type="Proteomes" id="UP000310066">
    <property type="component" value="Unassembled WGS sequence"/>
</dbReference>
<organism evidence="3 4">
    <name type="scientific">Friedmanniomyces endolithicus</name>
    <dbReference type="NCBI Taxonomy" id="329885"/>
    <lineage>
        <taxon>Eukaryota</taxon>
        <taxon>Fungi</taxon>
        <taxon>Dikarya</taxon>
        <taxon>Ascomycota</taxon>
        <taxon>Pezizomycotina</taxon>
        <taxon>Dothideomycetes</taxon>
        <taxon>Dothideomycetidae</taxon>
        <taxon>Mycosphaerellales</taxon>
        <taxon>Teratosphaeriaceae</taxon>
        <taxon>Friedmanniomyces</taxon>
    </lineage>
</organism>
<dbReference type="NCBIfam" id="NF002674">
    <property type="entry name" value="PRK02399.1-2"/>
    <property type="match status" value="1"/>
</dbReference>
<dbReference type="EMBL" id="NAJP01000074">
    <property type="protein sequence ID" value="TKA34994.1"/>
    <property type="molecule type" value="Genomic_DNA"/>
</dbReference>
<dbReference type="Pfam" id="PF23189">
    <property type="entry name" value="UPF0261_C"/>
    <property type="match status" value="2"/>
</dbReference>
<reference evidence="3 4" key="1">
    <citation type="submission" date="2017-03" db="EMBL/GenBank/DDBJ databases">
        <title>Genomes of endolithic fungi from Antarctica.</title>
        <authorList>
            <person name="Coleine C."/>
            <person name="Masonjones S."/>
            <person name="Stajich J.E."/>
        </authorList>
    </citation>
    <scope>NUCLEOTIDE SEQUENCE [LARGE SCALE GENOMIC DNA]</scope>
    <source>
        <strain evidence="3 4">CCFEE 5311</strain>
    </source>
</reference>
<dbReference type="Gene3D" id="3.40.50.12020">
    <property type="entry name" value="Uncharacterised protein family UPF0261, NN domain"/>
    <property type="match status" value="1"/>
</dbReference>
<sequence length="461" mass="49096">MPHIVLLGTCDTKLAELLYLRSQILESGGPSCKVTFVDVGRTPSAHEHINVRQDTVANEYAPESGVKDVASLPRGEVIRYMIACATKWLAEAYSKGLKDPDAAIHGCINAGGTGNTSLASAVMREVLPIGLPKLIVSTNASGDVGPIVGESDVTMMYSVCDIAGLNYLLRRILSNAAGAIAGMAHAYERSVAASSPGVSAQQKKRVGLTMFGVTTPCVDKIRDHLESNYDIECFVFHCTGAGGRAMERLVSEGVLEAVLDITTTEICDQLCGGVMNAGPLRLEAPLKAGIPYIVSVGATDMVNFGPRSTVPERYQQRNLYEHNPTVTLMRTNTKDCKAVGDFIVKKVNHFTKNAAQVQVVLPLGGVSKHPSSCKPGTISVTPTDAAIRRFVGMIATPGGPFHDAEADEALFSTIRAGLKGSKVPVVEDQRTVNDEDFAVDIAERLVHLMGLSQTGGPQHLQ</sequence>
<dbReference type="PANTHER" id="PTHR31862:SF1">
    <property type="entry name" value="UPF0261 DOMAIN PROTEIN (AFU_ORTHOLOGUE AFUA_1G10120)"/>
    <property type="match status" value="1"/>
</dbReference>
<feature type="domain" description="UPF0261" evidence="1">
    <location>
        <begin position="2"/>
        <end position="188"/>
    </location>
</feature>
<dbReference type="InterPro" id="IPR044122">
    <property type="entry name" value="UPF0261_N"/>
</dbReference>
<gene>
    <name evidence="3" type="ORF">B0A54_13694</name>
</gene>
<proteinExistence type="predicted"/>
<feature type="domain" description="UPF0261" evidence="2">
    <location>
        <begin position="203"/>
        <end position="370"/>
    </location>
</feature>
<dbReference type="PIRSF" id="PIRSF033271">
    <property type="entry name" value="UCP033271"/>
    <property type="match status" value="1"/>
</dbReference>
<dbReference type="PANTHER" id="PTHR31862">
    <property type="entry name" value="UPF0261 DOMAIN PROTEIN (AFU_ORTHOLOGUE AFUA_1G10120)"/>
    <property type="match status" value="1"/>
</dbReference>
<protein>
    <submittedName>
        <fullName evidence="3">Uncharacterized protein</fullName>
    </submittedName>
</protein>
<dbReference type="Gene3D" id="3.40.50.12030">
    <property type="entry name" value="Uncharacterised protein family UPF0261, NC domain"/>
    <property type="match status" value="1"/>
</dbReference>
<dbReference type="AlphaFoldDB" id="A0A4U0UHJ0"/>
<dbReference type="STRING" id="329885.A0A4U0UHJ0"/>
<dbReference type="InterPro" id="IPR051353">
    <property type="entry name" value="Tobamovirus_resist_UPF0261"/>
</dbReference>
<evidence type="ECO:0000259" key="2">
    <source>
        <dbReference type="Pfam" id="PF23189"/>
    </source>
</evidence>
<dbReference type="Pfam" id="PF06792">
    <property type="entry name" value="UPF0261"/>
    <property type="match status" value="1"/>
</dbReference>
<dbReference type="CDD" id="cd15488">
    <property type="entry name" value="Tm-1-like"/>
    <property type="match status" value="1"/>
</dbReference>
<dbReference type="InterPro" id="IPR056778">
    <property type="entry name" value="UPF0261_C"/>
</dbReference>
<evidence type="ECO:0000313" key="4">
    <source>
        <dbReference type="Proteomes" id="UP000310066"/>
    </source>
</evidence>
<evidence type="ECO:0000313" key="3">
    <source>
        <dbReference type="EMBL" id="TKA34994.1"/>
    </source>
</evidence>
<evidence type="ECO:0000259" key="1">
    <source>
        <dbReference type="Pfam" id="PF06792"/>
    </source>
</evidence>
<dbReference type="InterPro" id="IPR008322">
    <property type="entry name" value="UPF0261"/>
</dbReference>
<feature type="domain" description="UPF0261" evidence="2">
    <location>
        <begin position="391"/>
        <end position="449"/>
    </location>
</feature>